<dbReference type="KEGG" id="cbot:ATE48_17215"/>
<gene>
    <name evidence="6" type="ORF">ATE48_17215</name>
</gene>
<feature type="transmembrane region" description="Helical" evidence="5">
    <location>
        <begin position="111"/>
        <end position="129"/>
    </location>
</feature>
<evidence type="ECO:0000256" key="2">
    <source>
        <dbReference type="ARBA" id="ARBA00022692"/>
    </source>
</evidence>
<dbReference type="EMBL" id="CP013244">
    <property type="protein sequence ID" value="ANP47519.1"/>
    <property type="molecule type" value="Genomic_DNA"/>
</dbReference>
<keyword evidence="4 5" id="KW-0472">Membrane</keyword>
<dbReference type="PANTHER" id="PTHR43483">
    <property type="entry name" value="MEMBRANE TRANSPORTER PROTEIN HI_0806-RELATED"/>
    <property type="match status" value="1"/>
</dbReference>
<evidence type="ECO:0000256" key="5">
    <source>
        <dbReference type="RuleBase" id="RU363041"/>
    </source>
</evidence>
<feature type="transmembrane region" description="Helical" evidence="5">
    <location>
        <begin position="216"/>
        <end position="237"/>
    </location>
</feature>
<evidence type="ECO:0000313" key="7">
    <source>
        <dbReference type="Proteomes" id="UP000092498"/>
    </source>
</evidence>
<evidence type="ECO:0000256" key="1">
    <source>
        <dbReference type="ARBA" id="ARBA00004141"/>
    </source>
</evidence>
<protein>
    <recommendedName>
        <fullName evidence="5">Probable membrane transporter protein</fullName>
    </recommendedName>
</protein>
<proteinExistence type="inferred from homology"/>
<feature type="transmembrane region" description="Helical" evidence="5">
    <location>
        <begin position="51"/>
        <end position="69"/>
    </location>
</feature>
<evidence type="ECO:0000256" key="4">
    <source>
        <dbReference type="ARBA" id="ARBA00023136"/>
    </source>
</evidence>
<dbReference type="Proteomes" id="UP000092498">
    <property type="component" value="Chromosome"/>
</dbReference>
<sequence>MNPELLWFAAGLVVAGLAAGFVGGLFGIGGGIVIVPALYFVFSALGLDDAVRMHVAVGTSLSTIIATSWRSLSAHTKAGAVDFDILKTWTPWISVGALIGAAAAGIANTEALLLIFGGGLLLIAAQMGLANPNWRMFAELPRGIGRATIAGGLGLLSALMGIGGGAIGVTVMTLCGRPIHQAVATASGFGAAIAIPAAIGYAIVGWGREGLPPWSLGFVNVGGFIFLALLTMLTAPIGARLAHRLPQLILKRAFAIVLAVLALNMLREALL</sequence>
<keyword evidence="7" id="KW-1185">Reference proteome</keyword>
<feature type="transmembrane region" description="Helical" evidence="5">
    <location>
        <begin position="249"/>
        <end position="266"/>
    </location>
</feature>
<accession>A0A1B1ALS6</accession>
<keyword evidence="2 5" id="KW-0812">Transmembrane</keyword>
<keyword evidence="5" id="KW-1003">Cell membrane</keyword>
<dbReference type="PANTHER" id="PTHR43483:SF3">
    <property type="entry name" value="MEMBRANE TRANSPORTER PROTEIN HI_0806-RELATED"/>
    <property type="match status" value="1"/>
</dbReference>
<dbReference type="RefSeq" id="WP_066773730.1">
    <property type="nucleotide sequence ID" value="NZ_CP013244.1"/>
</dbReference>
<dbReference type="AlphaFoldDB" id="A0A1B1ALS6"/>
<feature type="transmembrane region" description="Helical" evidence="5">
    <location>
        <begin position="6"/>
        <end position="39"/>
    </location>
</feature>
<evidence type="ECO:0000313" key="6">
    <source>
        <dbReference type="EMBL" id="ANP47519.1"/>
    </source>
</evidence>
<feature type="transmembrane region" description="Helical" evidence="5">
    <location>
        <begin position="89"/>
        <end position="106"/>
    </location>
</feature>
<reference evidence="6 7" key="1">
    <citation type="submission" date="2015-11" db="EMBL/GenBank/DDBJ databases">
        <title>Whole-Genome Sequence of Candidatus Oderbacter manganicum from the National Park Lower Oder Valley, Germany.</title>
        <authorList>
            <person name="Braun B."/>
            <person name="Liere K."/>
            <person name="Szewzyk U."/>
        </authorList>
    </citation>
    <scope>NUCLEOTIDE SEQUENCE [LARGE SCALE GENOMIC DNA]</scope>
    <source>
        <strain evidence="6 7">OTSz_A_272</strain>
    </source>
</reference>
<name>A0A1B1ALS6_9PROT</name>
<feature type="transmembrane region" description="Helical" evidence="5">
    <location>
        <begin position="149"/>
        <end position="175"/>
    </location>
</feature>
<dbReference type="OrthoDB" id="457670at2"/>
<keyword evidence="3 5" id="KW-1133">Transmembrane helix</keyword>
<dbReference type="InParanoid" id="A0A1B1ALS6"/>
<feature type="transmembrane region" description="Helical" evidence="5">
    <location>
        <begin position="182"/>
        <end position="204"/>
    </location>
</feature>
<dbReference type="STRING" id="1759059.ATE48_17215"/>
<dbReference type="Pfam" id="PF01925">
    <property type="entry name" value="TauE"/>
    <property type="match status" value="1"/>
</dbReference>
<comment type="similarity">
    <text evidence="5">Belongs to the 4-toluene sulfonate uptake permease (TSUP) (TC 2.A.102) family.</text>
</comment>
<organism evidence="6 7">
    <name type="scientific">Candidatus Viadribacter manganicus</name>
    <dbReference type="NCBI Taxonomy" id="1759059"/>
    <lineage>
        <taxon>Bacteria</taxon>
        <taxon>Pseudomonadati</taxon>
        <taxon>Pseudomonadota</taxon>
        <taxon>Alphaproteobacteria</taxon>
        <taxon>Hyphomonadales</taxon>
        <taxon>Hyphomonadaceae</taxon>
        <taxon>Candidatus Viadribacter</taxon>
    </lineage>
</organism>
<dbReference type="InterPro" id="IPR002781">
    <property type="entry name" value="TM_pro_TauE-like"/>
</dbReference>
<evidence type="ECO:0000256" key="3">
    <source>
        <dbReference type="ARBA" id="ARBA00022989"/>
    </source>
</evidence>
<comment type="subcellular location">
    <subcellularLocation>
        <location evidence="5">Cell membrane</location>
        <topology evidence="5">Multi-pass membrane protein</topology>
    </subcellularLocation>
    <subcellularLocation>
        <location evidence="1">Membrane</location>
        <topology evidence="1">Multi-pass membrane protein</topology>
    </subcellularLocation>
</comment>
<dbReference type="GO" id="GO:0005886">
    <property type="term" value="C:plasma membrane"/>
    <property type="evidence" value="ECO:0007669"/>
    <property type="project" value="UniProtKB-SubCell"/>
</dbReference>